<feature type="compositionally biased region" description="Low complexity" evidence="1">
    <location>
        <begin position="283"/>
        <end position="303"/>
    </location>
</feature>
<accession>A0A5C3MHA7</accession>
<name>A0A5C3MHA7_9AGAR</name>
<dbReference type="Gene3D" id="2.60.120.260">
    <property type="entry name" value="Galactose-binding domain-like"/>
    <property type="match status" value="1"/>
</dbReference>
<evidence type="ECO:0000256" key="2">
    <source>
        <dbReference type="SAM" id="Phobius"/>
    </source>
</evidence>
<evidence type="ECO:0000256" key="1">
    <source>
        <dbReference type="SAM" id="MobiDB-lite"/>
    </source>
</evidence>
<dbReference type="Proteomes" id="UP000308652">
    <property type="component" value="Unassembled WGS sequence"/>
</dbReference>
<keyword evidence="2" id="KW-0812">Transmembrane</keyword>
<evidence type="ECO:0000313" key="4">
    <source>
        <dbReference type="Proteomes" id="UP000308652"/>
    </source>
</evidence>
<evidence type="ECO:0008006" key="5">
    <source>
        <dbReference type="Google" id="ProtNLM"/>
    </source>
</evidence>
<dbReference type="STRING" id="68775.A0A5C3MHA7"/>
<keyword evidence="2" id="KW-0472">Membrane</keyword>
<reference evidence="3 4" key="1">
    <citation type="journal article" date="2019" name="Nat. Ecol. Evol.">
        <title>Megaphylogeny resolves global patterns of mushroom evolution.</title>
        <authorList>
            <person name="Varga T."/>
            <person name="Krizsan K."/>
            <person name="Foldi C."/>
            <person name="Dima B."/>
            <person name="Sanchez-Garcia M."/>
            <person name="Sanchez-Ramirez S."/>
            <person name="Szollosi G.J."/>
            <person name="Szarkandi J.G."/>
            <person name="Papp V."/>
            <person name="Albert L."/>
            <person name="Andreopoulos W."/>
            <person name="Angelini C."/>
            <person name="Antonin V."/>
            <person name="Barry K.W."/>
            <person name="Bougher N.L."/>
            <person name="Buchanan P."/>
            <person name="Buyck B."/>
            <person name="Bense V."/>
            <person name="Catcheside P."/>
            <person name="Chovatia M."/>
            <person name="Cooper J."/>
            <person name="Damon W."/>
            <person name="Desjardin D."/>
            <person name="Finy P."/>
            <person name="Geml J."/>
            <person name="Haridas S."/>
            <person name="Hughes K."/>
            <person name="Justo A."/>
            <person name="Karasinski D."/>
            <person name="Kautmanova I."/>
            <person name="Kiss B."/>
            <person name="Kocsube S."/>
            <person name="Kotiranta H."/>
            <person name="LaButti K.M."/>
            <person name="Lechner B.E."/>
            <person name="Liimatainen K."/>
            <person name="Lipzen A."/>
            <person name="Lukacs Z."/>
            <person name="Mihaltcheva S."/>
            <person name="Morgado L.N."/>
            <person name="Niskanen T."/>
            <person name="Noordeloos M.E."/>
            <person name="Ohm R.A."/>
            <person name="Ortiz-Santana B."/>
            <person name="Ovrebo C."/>
            <person name="Racz N."/>
            <person name="Riley R."/>
            <person name="Savchenko A."/>
            <person name="Shiryaev A."/>
            <person name="Soop K."/>
            <person name="Spirin V."/>
            <person name="Szebenyi C."/>
            <person name="Tomsovsky M."/>
            <person name="Tulloss R.E."/>
            <person name="Uehling J."/>
            <person name="Grigoriev I.V."/>
            <person name="Vagvolgyi C."/>
            <person name="Papp T."/>
            <person name="Martin F.M."/>
            <person name="Miettinen O."/>
            <person name="Hibbett D.S."/>
            <person name="Nagy L.G."/>
        </authorList>
    </citation>
    <scope>NUCLEOTIDE SEQUENCE [LARGE SCALE GENOMIC DNA]</scope>
    <source>
        <strain evidence="3 4">CBS 166.37</strain>
    </source>
</reference>
<gene>
    <name evidence="3" type="ORF">BDQ12DRAFT_740375</name>
</gene>
<feature type="region of interest" description="Disordered" evidence="1">
    <location>
        <begin position="283"/>
        <end position="305"/>
    </location>
</feature>
<feature type="region of interest" description="Disordered" evidence="1">
    <location>
        <begin position="429"/>
        <end position="451"/>
    </location>
</feature>
<dbReference type="CDD" id="cd12087">
    <property type="entry name" value="TM_EGFR-like"/>
    <property type="match status" value="1"/>
</dbReference>
<organism evidence="3 4">
    <name type="scientific">Crucibulum laeve</name>
    <dbReference type="NCBI Taxonomy" id="68775"/>
    <lineage>
        <taxon>Eukaryota</taxon>
        <taxon>Fungi</taxon>
        <taxon>Dikarya</taxon>
        <taxon>Basidiomycota</taxon>
        <taxon>Agaricomycotina</taxon>
        <taxon>Agaricomycetes</taxon>
        <taxon>Agaricomycetidae</taxon>
        <taxon>Agaricales</taxon>
        <taxon>Agaricineae</taxon>
        <taxon>Nidulariaceae</taxon>
        <taxon>Crucibulum</taxon>
    </lineage>
</organism>
<dbReference type="OrthoDB" id="3052647at2759"/>
<evidence type="ECO:0000313" key="3">
    <source>
        <dbReference type="EMBL" id="TFK44043.1"/>
    </source>
</evidence>
<sequence>MSTIPKDPRRIIVDDTDNSIRYSGDGWFQDHGSRDSFGNLGPTYLHTLHGVNNNASFSFSFTGSTVIVQGTINLTNTSGVIDPTWECFVDGLRIGPASFPGPSQFNNWALCDNGDSNLVDRPHELTVNVSSRGNTFWLDSIQYVPSSQVPLDDKTVRLDDSDPSIKLDGWEPLGDVAVMTQKAGATMTMDFVGKSLSWFSFIPTELPHIACNASYTIDGGNAQLFVVPAISNSSPGQFNKEFFTTADLTPGPHRLVVTHHGTSTETPLTLDYIYVTNGSLPTSSTSSSSSLQSTSSPTPTLPSNKNIPIGPIAGGVTLGVICLGIFAAIIFFRRRRIKSSASYTDHHIPEVSGGNYLVPFTFPVAGERNPQTWALSQGVVSNKQLLCPGSLSTSAGGFTSTDFSTTLSPYHMQGTILATEPANSFSIIESPLTPSEPHPSSANRPTRVVDH</sequence>
<proteinExistence type="predicted"/>
<feature type="transmembrane region" description="Helical" evidence="2">
    <location>
        <begin position="312"/>
        <end position="332"/>
    </location>
</feature>
<dbReference type="EMBL" id="ML213590">
    <property type="protein sequence ID" value="TFK44043.1"/>
    <property type="molecule type" value="Genomic_DNA"/>
</dbReference>
<dbReference type="AlphaFoldDB" id="A0A5C3MHA7"/>
<protein>
    <recommendedName>
        <fullName evidence="5">Transmembrane protein</fullName>
    </recommendedName>
</protein>
<keyword evidence="4" id="KW-1185">Reference proteome</keyword>
<keyword evidence="2" id="KW-1133">Transmembrane helix</keyword>